<dbReference type="GO" id="GO:0008237">
    <property type="term" value="F:metallopeptidase activity"/>
    <property type="evidence" value="ECO:0007669"/>
    <property type="project" value="InterPro"/>
</dbReference>
<dbReference type="Gene3D" id="3.40.390.10">
    <property type="entry name" value="Collagenase (Catalytic Domain)"/>
    <property type="match status" value="1"/>
</dbReference>
<dbReference type="InterPro" id="IPR024079">
    <property type="entry name" value="MetalloPept_cat_dom_sf"/>
</dbReference>
<dbReference type="Pfam" id="PF08548">
    <property type="entry name" value="Peptidase_M10_C"/>
    <property type="match status" value="1"/>
</dbReference>
<dbReference type="SUPFAM" id="SSF51120">
    <property type="entry name" value="beta-Roll"/>
    <property type="match status" value="1"/>
</dbReference>
<comment type="caution">
    <text evidence="5">The sequence shown here is derived from an EMBL/GenBank/DDBJ whole genome shotgun (WGS) entry which is preliminary data.</text>
</comment>
<dbReference type="GO" id="GO:0008270">
    <property type="term" value="F:zinc ion binding"/>
    <property type="evidence" value="ECO:0007669"/>
    <property type="project" value="InterPro"/>
</dbReference>
<reference evidence="5 6" key="1">
    <citation type="submission" date="2016-10" db="EMBL/GenBank/DDBJ databases">
        <title>Draft Genome sequence of Roseomonas sp. strain M3.</title>
        <authorList>
            <person name="Subhash Y."/>
            <person name="Lee S."/>
        </authorList>
    </citation>
    <scope>NUCLEOTIDE SEQUENCE [LARGE SCALE GENOMIC DNA]</scope>
    <source>
        <strain evidence="5 6">M3</strain>
    </source>
</reference>
<keyword evidence="2" id="KW-0964">Secreted</keyword>
<dbReference type="GO" id="GO:0005615">
    <property type="term" value="C:extracellular space"/>
    <property type="evidence" value="ECO:0007669"/>
    <property type="project" value="InterPro"/>
</dbReference>
<sequence length="1128" mass="119690">MPSVSYVALTGNRDIDGLLSGLRWGTTNLSYSFPEYGAFFDRGYGWGEPNNNFEPFSAQQRAVVRQHLNDIAAVTNLSFSETGERASQVGDLRYGMSDYPGTAHAYYPSSAGNGGDSWYNNSGRQYDNPGFGNYAYLAVLHETGHALGLKHPHESGTTLSYDHDSMEYSVMSYRSHVGASLDGYRNEAWGFAQTLMMNDIAALQVMYGADFGTRADNTHYSWSPETGQMFVNGAGAARPGDNRVFMTVWDGGGTDTYDLSNYWNSVTIDLRPGQWTTTADWQRADLGDGYKARGNVANALLYNGDTRSLIENAIATESNDTIHGNSAGNVIDGRGGWDTVVLAGSRSDYLMDGTSGYVTAEGFGVLDSLLRVEYVRFENGGAADSIENIIGADDFRNAIGDGSKRMGALWVDGAARGRIEAWNDTDVFAITLQGGRSYSFELRGLDLLGGNLADSLLELRDAGGRLLAINDNHRTRDAHIDHRIATDGTYYLQARSSGGTTGVYTITATLADDYRDVAGETTAPLGSIATGQSRRGEIEAGGDVDLFAVTLRAGQRYVFDLRGTLDGGSQPAPVTLELWQGNTRIQAGTTHALTGDGFLAFTAAQAGTYDLRASFASAGQTGSYTLRAAAGDGDDFRDTLADSTAALGMLARGQSVSGSIGKSGDADVFAIRLAAGESYAFDLRGRGAGAGTLGDGYLELRDANNVLVARNDNGATRDAALEFTPAADGIYYLKARGVGSSTGSYTLVTGVPDDFADSRADRSDPVGALVLGVGKAGQIETAGDADLFSVSLRAGTWYEAVLQHAGIQDVALLLSQGGGATLASASTLTDGSLRLVYRAETSGSYNLLVNGPSRPGSYQLTVRDGLSDDHPDQVVSGGAYAPLEVRGAATKGGIDTAGDADVFAVTLSSSFSYRFHLAASDGLDGVLELYRGNGTRVARGTPSDGGDVLLDLSPATSGTFYVRVASDYQTSGRYELSTISAARGKLDDYRDVITDASEPLGRFDGPIESGRLETGSDRDVFSLYLSERTRYTVELDGSGIQDAGPQFRLVLIHPTGREVVQTVDRTGTGHAQFDFSPLSSGTYHLSVSDDAQVGGDYSLVLRSKIVPRMAEIDASAPITQPEQDLVFG</sequence>
<dbReference type="EMBL" id="MLCO01000179">
    <property type="protein sequence ID" value="ONG50803.1"/>
    <property type="molecule type" value="Genomic_DNA"/>
</dbReference>
<keyword evidence="3" id="KW-0677">Repeat</keyword>
<comment type="subcellular location">
    <subcellularLocation>
        <location evidence="1">Secreted</location>
    </subcellularLocation>
</comment>
<dbReference type="Gene3D" id="2.60.120.380">
    <property type="match status" value="6"/>
</dbReference>
<evidence type="ECO:0000313" key="5">
    <source>
        <dbReference type="EMBL" id="ONG50803.1"/>
    </source>
</evidence>
<feature type="domain" description="Peptidase metallopeptidase" evidence="4">
    <location>
        <begin position="20"/>
        <end position="179"/>
    </location>
</feature>
<gene>
    <name evidence="5" type="ORF">BKE38_17295</name>
</gene>
<dbReference type="SUPFAM" id="SSF55486">
    <property type="entry name" value="Metalloproteases ('zincins'), catalytic domain"/>
    <property type="match status" value="1"/>
</dbReference>
<dbReference type="AlphaFoldDB" id="A0A1V2H1H5"/>
<protein>
    <recommendedName>
        <fullName evidence="4">Peptidase metallopeptidase domain-containing protein</fullName>
    </recommendedName>
</protein>
<dbReference type="InterPro" id="IPR013858">
    <property type="entry name" value="Peptidase_M10B_C"/>
</dbReference>
<keyword evidence="6" id="KW-1185">Reference proteome</keyword>
<dbReference type="GO" id="GO:0005509">
    <property type="term" value="F:calcium ion binding"/>
    <property type="evidence" value="ECO:0007669"/>
    <property type="project" value="InterPro"/>
</dbReference>
<proteinExistence type="predicted"/>
<name>A0A1V2H1H5_9PROT</name>
<dbReference type="GO" id="GO:0006508">
    <property type="term" value="P:proteolysis"/>
    <property type="evidence" value="ECO:0007669"/>
    <property type="project" value="InterPro"/>
</dbReference>
<evidence type="ECO:0000256" key="3">
    <source>
        <dbReference type="ARBA" id="ARBA00022737"/>
    </source>
</evidence>
<dbReference type="Proteomes" id="UP000188879">
    <property type="component" value="Unassembled WGS sequence"/>
</dbReference>
<dbReference type="SMART" id="SM00235">
    <property type="entry name" value="ZnMc"/>
    <property type="match status" value="1"/>
</dbReference>
<dbReference type="CDD" id="cd04277">
    <property type="entry name" value="ZnMc_serralysin_like"/>
    <property type="match status" value="1"/>
</dbReference>
<evidence type="ECO:0000313" key="6">
    <source>
        <dbReference type="Proteomes" id="UP000188879"/>
    </source>
</evidence>
<accession>A0A1V2H1H5</accession>
<dbReference type="InterPro" id="IPR006026">
    <property type="entry name" value="Peptidase_Metallo"/>
</dbReference>
<dbReference type="InterPro" id="IPR011049">
    <property type="entry name" value="Serralysin-like_metalloprot_C"/>
</dbReference>
<evidence type="ECO:0000259" key="4">
    <source>
        <dbReference type="SMART" id="SM00235"/>
    </source>
</evidence>
<dbReference type="InterPro" id="IPR034033">
    <property type="entry name" value="Serralysin-like"/>
</dbReference>
<evidence type="ECO:0000256" key="2">
    <source>
        <dbReference type="ARBA" id="ARBA00022525"/>
    </source>
</evidence>
<dbReference type="RefSeq" id="WP_076958571.1">
    <property type="nucleotide sequence ID" value="NZ_MLCO01000179.1"/>
</dbReference>
<organism evidence="5 6">
    <name type="scientific">Teichococcus deserti</name>
    <dbReference type="NCBI Taxonomy" id="1817963"/>
    <lineage>
        <taxon>Bacteria</taxon>
        <taxon>Pseudomonadati</taxon>
        <taxon>Pseudomonadota</taxon>
        <taxon>Alphaproteobacteria</taxon>
        <taxon>Acetobacterales</taxon>
        <taxon>Roseomonadaceae</taxon>
        <taxon>Roseomonas</taxon>
    </lineage>
</organism>
<evidence type="ECO:0000256" key="1">
    <source>
        <dbReference type="ARBA" id="ARBA00004613"/>
    </source>
</evidence>